<dbReference type="InterPro" id="IPR027417">
    <property type="entry name" value="P-loop_NTPase"/>
</dbReference>
<dbReference type="SMART" id="SM00028">
    <property type="entry name" value="TPR"/>
    <property type="match status" value="4"/>
</dbReference>
<dbReference type="SMART" id="SM01043">
    <property type="entry name" value="BTAD"/>
    <property type="match status" value="1"/>
</dbReference>
<evidence type="ECO:0000256" key="3">
    <source>
        <dbReference type="PROSITE-ProRule" id="PRU01091"/>
    </source>
</evidence>
<organism evidence="5 6">
    <name type="scientific">Nonomuraea soli</name>
    <dbReference type="NCBI Taxonomy" id="1032476"/>
    <lineage>
        <taxon>Bacteria</taxon>
        <taxon>Bacillati</taxon>
        <taxon>Actinomycetota</taxon>
        <taxon>Actinomycetes</taxon>
        <taxon>Streptosporangiales</taxon>
        <taxon>Streptosporangiaceae</taxon>
        <taxon>Nonomuraea</taxon>
    </lineage>
</organism>
<comment type="similarity">
    <text evidence="1">Belongs to the AfsR/DnrI/RedD regulatory family.</text>
</comment>
<dbReference type="InterPro" id="IPR011990">
    <property type="entry name" value="TPR-like_helical_dom_sf"/>
</dbReference>
<dbReference type="InterPro" id="IPR016032">
    <property type="entry name" value="Sig_transdc_resp-reg_C-effctor"/>
</dbReference>
<dbReference type="PANTHER" id="PTHR47691:SF3">
    <property type="entry name" value="HTH-TYPE TRANSCRIPTIONAL REGULATOR RV0890C-RELATED"/>
    <property type="match status" value="1"/>
</dbReference>
<keyword evidence="6" id="KW-1185">Reference proteome</keyword>
<dbReference type="Pfam" id="PF13424">
    <property type="entry name" value="TPR_12"/>
    <property type="match status" value="1"/>
</dbReference>
<dbReference type="RefSeq" id="WP_181612054.1">
    <property type="nucleotide sequence ID" value="NZ_BAABAM010000003.1"/>
</dbReference>
<dbReference type="InterPro" id="IPR001867">
    <property type="entry name" value="OmpR/PhoB-type_DNA-bd"/>
</dbReference>
<dbReference type="SUPFAM" id="SSF52540">
    <property type="entry name" value="P-loop containing nucleoside triphosphate hydrolases"/>
    <property type="match status" value="1"/>
</dbReference>
<dbReference type="PRINTS" id="PR00364">
    <property type="entry name" value="DISEASERSIST"/>
</dbReference>
<protein>
    <submittedName>
        <fullName evidence="5">Putative ATPase</fullName>
    </submittedName>
</protein>
<dbReference type="InterPro" id="IPR036388">
    <property type="entry name" value="WH-like_DNA-bd_sf"/>
</dbReference>
<dbReference type="PROSITE" id="PS51755">
    <property type="entry name" value="OMPR_PHOB"/>
    <property type="match status" value="1"/>
</dbReference>
<dbReference type="EMBL" id="JACDUR010000004">
    <property type="protein sequence ID" value="MBA2893353.1"/>
    <property type="molecule type" value="Genomic_DNA"/>
</dbReference>
<dbReference type="GO" id="GO:0006355">
    <property type="term" value="P:regulation of DNA-templated transcription"/>
    <property type="evidence" value="ECO:0007669"/>
    <property type="project" value="InterPro"/>
</dbReference>
<dbReference type="InterPro" id="IPR019734">
    <property type="entry name" value="TPR_rpt"/>
</dbReference>
<dbReference type="Gene3D" id="1.10.10.10">
    <property type="entry name" value="Winged helix-like DNA-binding domain superfamily/Winged helix DNA-binding domain"/>
    <property type="match status" value="1"/>
</dbReference>
<gene>
    <name evidence="5" type="ORF">HNR30_004707</name>
</gene>
<dbReference type="InterPro" id="IPR005158">
    <property type="entry name" value="BTAD"/>
</dbReference>
<name>A0A7W0CLF4_9ACTN</name>
<dbReference type="AlphaFoldDB" id="A0A7W0CLF4"/>
<evidence type="ECO:0000259" key="4">
    <source>
        <dbReference type="PROSITE" id="PS51755"/>
    </source>
</evidence>
<dbReference type="GO" id="GO:0003677">
    <property type="term" value="F:DNA binding"/>
    <property type="evidence" value="ECO:0007669"/>
    <property type="project" value="UniProtKB-UniRule"/>
</dbReference>
<comment type="caution">
    <text evidence="5">The sequence shown here is derived from an EMBL/GenBank/DDBJ whole genome shotgun (WGS) entry which is preliminary data.</text>
</comment>
<dbReference type="SUPFAM" id="SSF48452">
    <property type="entry name" value="TPR-like"/>
    <property type="match status" value="2"/>
</dbReference>
<dbReference type="Proteomes" id="UP000530928">
    <property type="component" value="Unassembled WGS sequence"/>
</dbReference>
<reference evidence="5 6" key="1">
    <citation type="submission" date="2020-07" db="EMBL/GenBank/DDBJ databases">
        <title>Genomic Encyclopedia of Type Strains, Phase IV (KMG-IV): sequencing the most valuable type-strain genomes for metagenomic binning, comparative biology and taxonomic classification.</title>
        <authorList>
            <person name="Goeker M."/>
        </authorList>
    </citation>
    <scope>NUCLEOTIDE SEQUENCE [LARGE SCALE GENOMIC DNA]</scope>
    <source>
        <strain evidence="5 6">DSM 45533</strain>
    </source>
</reference>
<accession>A0A7W0CLF4</accession>
<dbReference type="Gene3D" id="1.25.40.10">
    <property type="entry name" value="Tetratricopeptide repeat domain"/>
    <property type="match status" value="2"/>
</dbReference>
<dbReference type="SMART" id="SM00862">
    <property type="entry name" value="Trans_reg_C"/>
    <property type="match status" value="1"/>
</dbReference>
<evidence type="ECO:0000313" key="6">
    <source>
        <dbReference type="Proteomes" id="UP000530928"/>
    </source>
</evidence>
<dbReference type="SUPFAM" id="SSF46894">
    <property type="entry name" value="C-terminal effector domain of the bipartite response regulators"/>
    <property type="match status" value="1"/>
</dbReference>
<dbReference type="Pfam" id="PF03704">
    <property type="entry name" value="BTAD"/>
    <property type="match status" value="1"/>
</dbReference>
<proteinExistence type="inferred from homology"/>
<dbReference type="CDD" id="cd15831">
    <property type="entry name" value="BTAD"/>
    <property type="match status" value="1"/>
</dbReference>
<sequence>MLVEILGPVRADGLEVGGPRVRALLVLLAMEAGRVIPADQLIDGLYGEHPPDDAANALQSQVSRLRRALGRQFVEHTAAGYRLAVDPLQVDLHRFEQLAAEGRRALAEGDPSAADSALSQALDLWRGVPEAAPAIVTRLAERRLAVVEDGIEARLDLGRHRELVAELSELVHEHPLRERLRAQLIRALYGSGRQADALASYEEGRRILDEELGVEPGPELAAAQLAVLRADPALNALKSTRQGLRAQLTSFVGRADELATVETMLGETRLVTLIGAGGAGKTRLAVEAAGRAPGDVCVVELATVLDDAEVPVAVLEALGIREAAVGTAGRSVLDPTARLVTALAERKLLLVLDNCEHLVGAAAELADRLLSACPSLRVLATSREALGITGEAIYPVSPLRVPASGTPADQALDYPAVRLFADRAAAARQGFTLDEGNIEVVLRICRALDGLPLAIELAAARLRTLPPAELATRIDDRFRLLARGSRTAMPRHQTLRAVVAWSWELLDAEEQAMARRLTVFVGGARLAAATEVCGLPEEVLLSLVDKSLVEELDGRYRMLETIRAFCAEELAAAGEVATVRQAHADHYLRLAESTEATLRGADQLEALALLDEERDDLNAALRWAIEEGRTTFGLRLVANLACYWWLRGHRVTSATLAADLLRQVPRPAEKAWEEYALCVLVASWAGVTGELRERLDGLRPFAASMAHFPYGIDILNMLMSVFIGPPADLDVEDMAAFPREGLSPWVGALTHMGPAFVWFNLGQHALARQGFQRGLEGFRAVGDRWGITLALSGLIDLEFEEGHHAGALALADEALALSEQIGSVADVAEYLCRRADCLVALGEYEQAESCYHRSADLSRRAGSVESLSRAILGMGELALISGDPDRAEDLISQSMTHNPADWYSSVFIQARAELALGRLAMERGDLGDAHDRFLGLLLRCAESIVPTAHQAVRGLAEVAGREGDSALAERLLTASPAEALEIVSAR</sequence>
<feature type="domain" description="OmpR/PhoB-type" evidence="4">
    <location>
        <begin position="1"/>
        <end position="85"/>
    </location>
</feature>
<evidence type="ECO:0000256" key="2">
    <source>
        <dbReference type="ARBA" id="ARBA00023125"/>
    </source>
</evidence>
<dbReference type="Pfam" id="PF00486">
    <property type="entry name" value="Trans_reg_C"/>
    <property type="match status" value="1"/>
</dbReference>
<evidence type="ECO:0000313" key="5">
    <source>
        <dbReference type="EMBL" id="MBA2893353.1"/>
    </source>
</evidence>
<feature type="DNA-binding region" description="OmpR/PhoB-type" evidence="3">
    <location>
        <begin position="1"/>
        <end position="85"/>
    </location>
</feature>
<dbReference type="GO" id="GO:0000160">
    <property type="term" value="P:phosphorelay signal transduction system"/>
    <property type="evidence" value="ECO:0007669"/>
    <property type="project" value="InterPro"/>
</dbReference>
<keyword evidence="2 3" id="KW-0238">DNA-binding</keyword>
<dbReference type="PANTHER" id="PTHR47691">
    <property type="entry name" value="REGULATOR-RELATED"/>
    <property type="match status" value="1"/>
</dbReference>
<evidence type="ECO:0000256" key="1">
    <source>
        <dbReference type="ARBA" id="ARBA00005820"/>
    </source>
</evidence>